<protein>
    <submittedName>
        <fullName evidence="3">Uncharacterized protein</fullName>
    </submittedName>
</protein>
<organism evidence="3 4">
    <name type="scientific">Urochloa decumbens</name>
    <dbReference type="NCBI Taxonomy" id="240449"/>
    <lineage>
        <taxon>Eukaryota</taxon>
        <taxon>Viridiplantae</taxon>
        <taxon>Streptophyta</taxon>
        <taxon>Embryophyta</taxon>
        <taxon>Tracheophyta</taxon>
        <taxon>Spermatophyta</taxon>
        <taxon>Magnoliopsida</taxon>
        <taxon>Liliopsida</taxon>
        <taxon>Poales</taxon>
        <taxon>Poaceae</taxon>
        <taxon>PACMAD clade</taxon>
        <taxon>Panicoideae</taxon>
        <taxon>Panicodae</taxon>
        <taxon>Paniceae</taxon>
        <taxon>Melinidinae</taxon>
        <taxon>Urochloa</taxon>
    </lineage>
</organism>
<comment type="caution">
    <text evidence="3">The sequence shown here is derived from an EMBL/GenBank/DDBJ whole genome shotgun (WGS) entry which is preliminary data.</text>
</comment>
<evidence type="ECO:0000256" key="2">
    <source>
        <dbReference type="SAM" id="SignalP"/>
    </source>
</evidence>
<feature type="region of interest" description="Disordered" evidence="1">
    <location>
        <begin position="37"/>
        <end position="61"/>
    </location>
</feature>
<name>A0ABC9H3Q7_9POAL</name>
<keyword evidence="2" id="KW-0732">Signal</keyword>
<feature type="chain" id="PRO_5044836478" evidence="2">
    <location>
        <begin position="36"/>
        <end position="61"/>
    </location>
</feature>
<proteinExistence type="predicted"/>
<gene>
    <name evidence="3" type="ORF">URODEC1_LOCUS122193</name>
</gene>
<reference evidence="3 4" key="1">
    <citation type="submission" date="2024-10" db="EMBL/GenBank/DDBJ databases">
        <authorList>
            <person name="Ryan C."/>
        </authorList>
    </citation>
    <scope>NUCLEOTIDE SEQUENCE [LARGE SCALE GENOMIC DNA]</scope>
</reference>
<feature type="compositionally biased region" description="Pro residues" evidence="1">
    <location>
        <begin position="44"/>
        <end position="55"/>
    </location>
</feature>
<evidence type="ECO:0000313" key="4">
    <source>
        <dbReference type="Proteomes" id="UP001497457"/>
    </source>
</evidence>
<accession>A0ABC9H3Q7</accession>
<dbReference type="Proteomes" id="UP001497457">
    <property type="component" value="Unassembled WGS sequence"/>
</dbReference>
<feature type="signal peptide" evidence="2">
    <location>
        <begin position="1"/>
        <end position="35"/>
    </location>
</feature>
<evidence type="ECO:0000313" key="3">
    <source>
        <dbReference type="EMBL" id="CAM0148968.1"/>
    </source>
</evidence>
<keyword evidence="4" id="KW-1185">Reference proteome</keyword>
<sequence length="61" mass="6531">MAFSGPRSNQGHRLLQLAAIIIALLLLFCVQLSFGRQKGGAGPDPMPPVVDPPPNMIKRGH</sequence>
<dbReference type="AlphaFoldDB" id="A0ABC9H3Q7"/>
<evidence type="ECO:0000256" key="1">
    <source>
        <dbReference type="SAM" id="MobiDB-lite"/>
    </source>
</evidence>
<dbReference type="EMBL" id="CAXIPR030001682">
    <property type="protein sequence ID" value="CAM0148968.1"/>
    <property type="molecule type" value="Genomic_DNA"/>
</dbReference>